<evidence type="ECO:0000313" key="3">
    <source>
        <dbReference type="Proteomes" id="UP000235547"/>
    </source>
</evidence>
<feature type="non-terminal residue" evidence="2">
    <location>
        <position position="291"/>
    </location>
</feature>
<feature type="region of interest" description="Disordered" evidence="1">
    <location>
        <begin position="224"/>
        <end position="272"/>
    </location>
</feature>
<feature type="compositionally biased region" description="Acidic residues" evidence="1">
    <location>
        <begin position="65"/>
        <end position="86"/>
    </location>
</feature>
<comment type="caution">
    <text evidence="2">The sequence shown here is derived from an EMBL/GenBank/DDBJ whole genome shotgun (WGS) entry which is preliminary data.</text>
</comment>
<feature type="compositionally biased region" description="Polar residues" evidence="1">
    <location>
        <begin position="102"/>
        <end position="111"/>
    </location>
</feature>
<feature type="compositionally biased region" description="Low complexity" evidence="1">
    <location>
        <begin position="232"/>
        <end position="255"/>
    </location>
</feature>
<reference evidence="2 3" key="1">
    <citation type="submission" date="2018-01" db="EMBL/GenBank/DDBJ databases">
        <title>Halomonas endophytica sp. nov., isolated from storage liquid in the stems of Populus euphratica.</title>
        <authorList>
            <person name="Chen C."/>
        </authorList>
    </citation>
    <scope>NUCLEOTIDE SEQUENCE [LARGE SCALE GENOMIC DNA]</scope>
    <source>
        <strain evidence="2 3">BZ-SZ-XJ27</strain>
    </source>
</reference>
<proteinExistence type="predicted"/>
<dbReference type="InterPro" id="IPR013783">
    <property type="entry name" value="Ig-like_fold"/>
</dbReference>
<dbReference type="Proteomes" id="UP000235547">
    <property type="component" value="Unassembled WGS sequence"/>
</dbReference>
<gene>
    <name evidence="2" type="ORF">C1H70_06035</name>
</gene>
<sequence>MTVVALSGQAWVRDQNGNLRALQEGDVIEPGETIVTADNAGLILLDTAGARLEVPAGTQLTLPDTETEPTEDAQEESSDSDDEDQNTAEPARPEANDAPPVDSQSGPQSSGFDVPTHDGSTFVRLERVELPLKPLAFDYGYERNDEIDWRRGGGRERESGDSTDIQSPSATVELIGAGDDGTYNQDEIGEDGTVTAVITLEDGTEVGDTLTVTDKDGNILDERELTQSDLDSGVSVEVPVSPGDTDVSVTATVTDPAGNTGSAEDQKPVDSVSPAVSVELIGAGDDGTYNQ</sequence>
<dbReference type="EMBL" id="PNRG01000010">
    <property type="protein sequence ID" value="PMR81264.1"/>
    <property type="molecule type" value="Genomic_DNA"/>
</dbReference>
<protein>
    <recommendedName>
        <fullName evidence="4">Retention module-containing protein</fullName>
    </recommendedName>
</protein>
<dbReference type="AlphaFoldDB" id="A0A2N7ULF1"/>
<name>A0A2N7ULF1_9GAMM</name>
<accession>A0A2N7ULF1</accession>
<evidence type="ECO:0000313" key="2">
    <source>
        <dbReference type="EMBL" id="PMR81264.1"/>
    </source>
</evidence>
<feature type="compositionally biased region" description="Basic and acidic residues" evidence="1">
    <location>
        <begin position="150"/>
        <end position="160"/>
    </location>
</feature>
<evidence type="ECO:0000256" key="1">
    <source>
        <dbReference type="SAM" id="MobiDB-lite"/>
    </source>
</evidence>
<feature type="region of interest" description="Disordered" evidence="1">
    <location>
        <begin position="56"/>
        <end position="118"/>
    </location>
</feature>
<keyword evidence="3" id="KW-1185">Reference proteome</keyword>
<dbReference type="Gene3D" id="2.60.40.10">
    <property type="entry name" value="Immunoglobulins"/>
    <property type="match status" value="1"/>
</dbReference>
<feature type="region of interest" description="Disordered" evidence="1">
    <location>
        <begin position="150"/>
        <end position="188"/>
    </location>
</feature>
<organism evidence="2 3">
    <name type="scientific">Halomonas urumqiensis</name>
    <dbReference type="NCBI Taxonomy" id="1684789"/>
    <lineage>
        <taxon>Bacteria</taxon>
        <taxon>Pseudomonadati</taxon>
        <taxon>Pseudomonadota</taxon>
        <taxon>Gammaproteobacteria</taxon>
        <taxon>Oceanospirillales</taxon>
        <taxon>Halomonadaceae</taxon>
        <taxon>Halomonas</taxon>
    </lineage>
</organism>
<evidence type="ECO:0008006" key="4">
    <source>
        <dbReference type="Google" id="ProtNLM"/>
    </source>
</evidence>